<reference evidence="2 3" key="1">
    <citation type="submission" date="2010-12" db="EMBL/GenBank/DDBJ databases">
        <title>The Genome Sequence of Coprobacillus sp. strain 29_1.</title>
        <authorList>
            <consortium name="The Broad Institute Genome Sequencing Platform"/>
            <person name="Earl A."/>
            <person name="Ward D."/>
            <person name="Feldgarden M."/>
            <person name="Gevers D."/>
            <person name="Daigneault M."/>
            <person name="Sibley C.D."/>
            <person name="White A."/>
            <person name="Strauss J."/>
            <person name="Allen-Vercoe E."/>
            <person name="Young S.K."/>
            <person name="Zeng Q."/>
            <person name="Gargeya S."/>
            <person name="Fitzgerald M."/>
            <person name="Haas B."/>
            <person name="Abouelleil A."/>
            <person name="Alvarado L."/>
            <person name="Arachchi H.M."/>
            <person name="Berlin A."/>
            <person name="Brown A."/>
            <person name="Chapman S.B."/>
            <person name="Chen Z."/>
            <person name="Dunbar C."/>
            <person name="Freedman E."/>
            <person name="Gearin G."/>
            <person name="Gellesch M."/>
            <person name="Goldberg J."/>
            <person name="Griggs A."/>
            <person name="Gujja S."/>
            <person name="Heilman E."/>
            <person name="Heiman D."/>
            <person name="Howarth C."/>
            <person name="Larson L."/>
            <person name="Lui A."/>
            <person name="MacDonald P.J.P."/>
            <person name="Mehta T."/>
            <person name="Montmayeur A."/>
            <person name="Murphy C."/>
            <person name="Neiman D."/>
            <person name="Pearson M."/>
            <person name="Priest M."/>
            <person name="Roberts A."/>
            <person name="Saif S."/>
            <person name="Shea T."/>
            <person name="Shenoy N."/>
            <person name="Sisk P."/>
            <person name="Stolte C."/>
            <person name="Sykes S."/>
            <person name="White J."/>
            <person name="Yandava C."/>
            <person name="Nusbaum C."/>
            <person name="Birren B."/>
        </authorList>
    </citation>
    <scope>NUCLEOTIDE SEQUENCE [LARGE SCALE GENOMIC DNA]</scope>
    <source>
        <strain evidence="2 3">29_1</strain>
    </source>
</reference>
<evidence type="ECO:0000313" key="3">
    <source>
        <dbReference type="Proteomes" id="UP000003157"/>
    </source>
</evidence>
<comment type="caution">
    <text evidence="2">The sequence shown here is derived from an EMBL/GenBank/DDBJ whole genome shotgun (WGS) entry which is preliminary data.</text>
</comment>
<organism evidence="2 3">
    <name type="scientific">Coprobacillus cateniformis</name>
    <dbReference type="NCBI Taxonomy" id="100884"/>
    <lineage>
        <taxon>Bacteria</taxon>
        <taxon>Bacillati</taxon>
        <taxon>Bacillota</taxon>
        <taxon>Erysipelotrichia</taxon>
        <taxon>Erysipelotrichales</taxon>
        <taxon>Coprobacillaceae</taxon>
        <taxon>Coprobacillus</taxon>
    </lineage>
</organism>
<dbReference type="HOGENOM" id="CLU_182850_0_0_9"/>
<keyword evidence="1" id="KW-0812">Transmembrane</keyword>
<name>E7G7X8_9FIRM</name>
<dbReference type="RefSeq" id="WP_008787982.1">
    <property type="nucleotide sequence ID" value="NZ_AKCB01000001.1"/>
</dbReference>
<gene>
    <name evidence="2" type="ORF">HMPREF9488_00866</name>
</gene>
<dbReference type="STRING" id="100884.GCA_000269565_00835"/>
<keyword evidence="1" id="KW-0472">Membrane</keyword>
<dbReference type="AlphaFoldDB" id="E7G7X8"/>
<proteinExistence type="predicted"/>
<dbReference type="OrthoDB" id="9812723at2"/>
<dbReference type="EMBL" id="ADKX01000012">
    <property type="protein sequence ID" value="EFW05899.1"/>
    <property type="molecule type" value="Genomic_DNA"/>
</dbReference>
<keyword evidence="1" id="KW-1133">Transmembrane helix</keyword>
<feature type="transmembrane region" description="Helical" evidence="1">
    <location>
        <begin position="12"/>
        <end position="33"/>
    </location>
</feature>
<evidence type="ECO:0000313" key="2">
    <source>
        <dbReference type="EMBL" id="EFW05899.1"/>
    </source>
</evidence>
<accession>E7G7X8</accession>
<feature type="transmembrane region" description="Helical" evidence="1">
    <location>
        <begin position="45"/>
        <end position="64"/>
    </location>
</feature>
<dbReference type="GeneID" id="78228725"/>
<keyword evidence="3" id="KW-1185">Reference proteome</keyword>
<evidence type="ECO:0000256" key="1">
    <source>
        <dbReference type="SAM" id="Phobius"/>
    </source>
</evidence>
<dbReference type="eggNOG" id="ENOG5034CEH">
    <property type="taxonomic scope" value="Bacteria"/>
</dbReference>
<dbReference type="Proteomes" id="UP000003157">
    <property type="component" value="Unassembled WGS sequence"/>
</dbReference>
<sequence>MNFFTTSLGIFSYQVIATLGVVGGGIMLFKSGVASFKRTGKWSSVIDEIVVGFIGLVVYALVIANEPMTIVNFLKGPILFFWDLIVRFLRETLGLGL</sequence>
<protein>
    <submittedName>
        <fullName evidence="2">Uncharacterized protein</fullName>
    </submittedName>
</protein>